<evidence type="ECO:0000313" key="3">
    <source>
        <dbReference type="EMBL" id="MBL7630985.1"/>
    </source>
</evidence>
<keyword evidence="2" id="KW-0472">Membrane</keyword>
<gene>
    <name evidence="3" type="ORF">I7412_28250</name>
</gene>
<sequence>MSTASSTASTASPTTGAGSTANGGTAGGTGTTPAAAPATVNLTRFDGVASRELPLRLGGSVNLASPGNAGLMVEVWVAQNVDSRAKLDAARANPTKLSYTWAQLGERVPVVGGAFAFDQKLSITKTGLTIYPMKVRVVSTTGGRVTELGATYTFLVWAPAQPLSSTSASATTLAPTAVTTVLPISSKPRLRSDGLLTDNDLAGEIATGGRLDRLLTAVDQASDQPFSIALALDPTLLKALTVMENASGYQYASPSGVRRSDKSDEAAKVLAALRRFAGTPGNVVFALPWGDADITALLHADQAHDARLAVTNGRMVVAQILGDTVENDIKAAYPVDGLADKQTLAFLSDQAIGMSTVILDDQLLPAVRATPTPTALTVQQSTNPVRALAADSRLAALVTAPRNDQAGPSVDQSLADVRAELAMITAEQPSKSRLAVLALPRDWDPPVDFAKRVLGLVAAPAAADAGYQPFVEPVRLPTGPVDPAAGSDGASGAGTGGTTTGDTAAATATTTPAGSARGGLIYPEWAAAVEIPTGYVDAVEHLRDEAATLTPVLCDQVVRVANVNTVRKLDTCDLYAAVVEPMKNTLMTALSVWWRSDRDGADRRAGAVQLSQEVDGRTNSIRNSIQITASEKVTLTSREGTVPLTVQNMLEDGEPNAYPMTVILSLSSNDQTRLSSPAQVPLTIEPGAKAQVEVKLSSDSAGTFPVYVQVLTPDGEKLTSQPARILVRSTAYGSIATAITYAAVGLFAAAVVLRLVRRARRRGRGDASGQTTPGGGEPPSAMTGVTSAGPEATPSADRATTPVRRIQPNAAGAQRTEAERAYAGGVPANPSEP</sequence>
<protein>
    <recommendedName>
        <fullName evidence="5">Glycoprotein</fullName>
    </recommendedName>
</protein>
<dbReference type="EMBL" id="JAEACQ010000257">
    <property type="protein sequence ID" value="MBL7630985.1"/>
    <property type="molecule type" value="Genomic_DNA"/>
</dbReference>
<accession>A0A937RLA3</accession>
<dbReference type="RefSeq" id="WP_203002026.1">
    <property type="nucleotide sequence ID" value="NZ_JADWYU010000100.1"/>
</dbReference>
<organism evidence="3 4">
    <name type="scientific">Frankia nepalensis</name>
    <dbReference type="NCBI Taxonomy" id="1836974"/>
    <lineage>
        <taxon>Bacteria</taxon>
        <taxon>Bacillati</taxon>
        <taxon>Actinomycetota</taxon>
        <taxon>Actinomycetes</taxon>
        <taxon>Frankiales</taxon>
        <taxon>Frankiaceae</taxon>
        <taxon>Frankia</taxon>
    </lineage>
</organism>
<evidence type="ECO:0008006" key="5">
    <source>
        <dbReference type="Google" id="ProtNLM"/>
    </source>
</evidence>
<evidence type="ECO:0000256" key="2">
    <source>
        <dbReference type="SAM" id="Phobius"/>
    </source>
</evidence>
<dbReference type="Proteomes" id="UP000604475">
    <property type="component" value="Unassembled WGS sequence"/>
</dbReference>
<name>A0A937RLA3_9ACTN</name>
<feature type="region of interest" description="Disordered" evidence="1">
    <location>
        <begin position="478"/>
        <end position="513"/>
    </location>
</feature>
<feature type="transmembrane region" description="Helical" evidence="2">
    <location>
        <begin position="731"/>
        <end position="756"/>
    </location>
</feature>
<dbReference type="Pfam" id="PF19516">
    <property type="entry name" value="DUF6049"/>
    <property type="match status" value="1"/>
</dbReference>
<proteinExistence type="predicted"/>
<feature type="region of interest" description="Disordered" evidence="1">
    <location>
        <begin position="760"/>
        <end position="833"/>
    </location>
</feature>
<feature type="region of interest" description="Disordered" evidence="1">
    <location>
        <begin position="1"/>
        <end position="38"/>
    </location>
</feature>
<feature type="compositionally biased region" description="Low complexity" evidence="1">
    <location>
        <begin position="500"/>
        <end position="513"/>
    </location>
</feature>
<feature type="compositionally biased region" description="Gly residues" evidence="1">
    <location>
        <begin position="489"/>
        <end position="499"/>
    </location>
</feature>
<evidence type="ECO:0000256" key="1">
    <source>
        <dbReference type="SAM" id="MobiDB-lite"/>
    </source>
</evidence>
<dbReference type="InterPro" id="IPR046112">
    <property type="entry name" value="DUF6049"/>
</dbReference>
<keyword evidence="2" id="KW-0812">Transmembrane</keyword>
<comment type="caution">
    <text evidence="3">The sequence shown here is derived from an EMBL/GenBank/DDBJ whole genome shotgun (WGS) entry which is preliminary data.</text>
</comment>
<evidence type="ECO:0000313" key="4">
    <source>
        <dbReference type="Proteomes" id="UP000604475"/>
    </source>
</evidence>
<reference evidence="3" key="1">
    <citation type="submission" date="2020-12" db="EMBL/GenBank/DDBJ databases">
        <title>Genomic characterization of non-nitrogen-fixing Frankia strains.</title>
        <authorList>
            <person name="Carlos-Shanley C."/>
            <person name="Guerra T."/>
            <person name="Hahn D."/>
        </authorList>
    </citation>
    <scope>NUCLEOTIDE SEQUENCE</scope>
    <source>
        <strain evidence="3">CN6</strain>
    </source>
</reference>
<feature type="compositionally biased region" description="Low complexity" evidence="1">
    <location>
        <begin position="1"/>
        <end position="23"/>
    </location>
</feature>
<dbReference type="AlphaFoldDB" id="A0A937RLA3"/>
<keyword evidence="2" id="KW-1133">Transmembrane helix</keyword>
<keyword evidence="4" id="KW-1185">Reference proteome</keyword>